<comment type="caution">
    <text evidence="2">The sequence shown here is derived from an EMBL/GenBank/DDBJ whole genome shotgun (WGS) entry which is preliminary data.</text>
</comment>
<dbReference type="AlphaFoldDB" id="A0A1G2BRQ3"/>
<organism evidence="2 3">
    <name type="scientific">Candidatus Komeilibacteria bacterium RIFCSPLOWO2_01_FULL_52_15</name>
    <dbReference type="NCBI Taxonomy" id="1798551"/>
    <lineage>
        <taxon>Bacteria</taxon>
        <taxon>Candidatus Komeiliibacteriota</taxon>
    </lineage>
</organism>
<feature type="transmembrane region" description="Helical" evidence="1">
    <location>
        <begin position="20"/>
        <end position="44"/>
    </location>
</feature>
<accession>A0A1G2BRQ3</accession>
<protein>
    <submittedName>
        <fullName evidence="2">Uncharacterized protein</fullName>
    </submittedName>
</protein>
<dbReference type="Proteomes" id="UP000178248">
    <property type="component" value="Unassembled WGS sequence"/>
</dbReference>
<reference evidence="2 3" key="1">
    <citation type="journal article" date="2016" name="Nat. Commun.">
        <title>Thousands of microbial genomes shed light on interconnected biogeochemical processes in an aquifer system.</title>
        <authorList>
            <person name="Anantharaman K."/>
            <person name="Brown C.T."/>
            <person name="Hug L.A."/>
            <person name="Sharon I."/>
            <person name="Castelle C.J."/>
            <person name="Probst A.J."/>
            <person name="Thomas B.C."/>
            <person name="Singh A."/>
            <person name="Wilkins M.J."/>
            <person name="Karaoz U."/>
            <person name="Brodie E.L."/>
            <person name="Williams K.H."/>
            <person name="Hubbard S.S."/>
            <person name="Banfield J.F."/>
        </authorList>
    </citation>
    <scope>NUCLEOTIDE SEQUENCE [LARGE SCALE GENOMIC DNA]</scope>
</reference>
<evidence type="ECO:0000313" key="2">
    <source>
        <dbReference type="EMBL" id="OGY91803.1"/>
    </source>
</evidence>
<keyword evidence="1" id="KW-1133">Transmembrane helix</keyword>
<evidence type="ECO:0000313" key="3">
    <source>
        <dbReference type="Proteomes" id="UP000178248"/>
    </source>
</evidence>
<feature type="transmembrane region" description="Helical" evidence="1">
    <location>
        <begin position="56"/>
        <end position="76"/>
    </location>
</feature>
<keyword evidence="1" id="KW-0472">Membrane</keyword>
<proteinExistence type="predicted"/>
<sequence>MAQQSAVQTEQQDRKQYEPIFIGGSRVVGTMGIVLLAVLNILFLPGFRENTMFAQVWFILFLWLSLCCLLTTPLFITHDWLNRYFRQNIIGFNKVHYLDDALMIGSKIVPRNAKPEGWLFAISIPLGGWFNRPRIFRGPVEAAGWSVKVAYRPFSEDQILLADPQGNQLALPMRDILSLAQRQARELISPPSDLDMDVAFLLGRLNAREAELRERAQDTAVLELTVRVLGYGIARTIHELDHSRRFVKSKEGMLIRRRLMQFAAQQVAEHSWLVGTAPDLKSYVFEKSYIP</sequence>
<name>A0A1G2BRQ3_9BACT</name>
<evidence type="ECO:0000256" key="1">
    <source>
        <dbReference type="SAM" id="Phobius"/>
    </source>
</evidence>
<gene>
    <name evidence="2" type="ORF">A3B30_00460</name>
</gene>
<keyword evidence="1" id="KW-0812">Transmembrane</keyword>
<dbReference type="EMBL" id="MHKM01000011">
    <property type="protein sequence ID" value="OGY91803.1"/>
    <property type="molecule type" value="Genomic_DNA"/>
</dbReference>